<accession>A0A0A9HQC6</accession>
<reference evidence="1" key="2">
    <citation type="journal article" date="2015" name="Data Brief">
        <title>Shoot transcriptome of the giant reed, Arundo donax.</title>
        <authorList>
            <person name="Barrero R.A."/>
            <person name="Guerrero F.D."/>
            <person name="Moolhuijzen P."/>
            <person name="Goolsby J.A."/>
            <person name="Tidwell J."/>
            <person name="Bellgard S.E."/>
            <person name="Bellgard M.I."/>
        </authorList>
    </citation>
    <scope>NUCLEOTIDE SEQUENCE</scope>
    <source>
        <tissue evidence="1">Shoot tissue taken approximately 20 cm above the soil surface</tissue>
    </source>
</reference>
<dbReference type="EMBL" id="GBRH01159862">
    <property type="protein sequence ID" value="JAE38034.1"/>
    <property type="molecule type" value="Transcribed_RNA"/>
</dbReference>
<name>A0A0A9HQC6_ARUDO</name>
<proteinExistence type="predicted"/>
<sequence length="31" mass="3386">MLFPFKMSIQISLTSCTHLTQSAAPVLGCFL</sequence>
<dbReference type="AlphaFoldDB" id="A0A0A9HQC6"/>
<reference evidence="1" key="1">
    <citation type="submission" date="2014-09" db="EMBL/GenBank/DDBJ databases">
        <authorList>
            <person name="Magalhaes I.L.F."/>
            <person name="Oliveira U."/>
            <person name="Santos F.R."/>
            <person name="Vidigal T.H.D.A."/>
            <person name="Brescovit A.D."/>
            <person name="Santos A.J."/>
        </authorList>
    </citation>
    <scope>NUCLEOTIDE SEQUENCE</scope>
    <source>
        <tissue evidence="1">Shoot tissue taken approximately 20 cm above the soil surface</tissue>
    </source>
</reference>
<protein>
    <submittedName>
        <fullName evidence="1">Uncharacterized protein</fullName>
    </submittedName>
</protein>
<evidence type="ECO:0000313" key="1">
    <source>
        <dbReference type="EMBL" id="JAE38034.1"/>
    </source>
</evidence>
<organism evidence="1">
    <name type="scientific">Arundo donax</name>
    <name type="common">Giant reed</name>
    <name type="synonym">Donax arundinaceus</name>
    <dbReference type="NCBI Taxonomy" id="35708"/>
    <lineage>
        <taxon>Eukaryota</taxon>
        <taxon>Viridiplantae</taxon>
        <taxon>Streptophyta</taxon>
        <taxon>Embryophyta</taxon>
        <taxon>Tracheophyta</taxon>
        <taxon>Spermatophyta</taxon>
        <taxon>Magnoliopsida</taxon>
        <taxon>Liliopsida</taxon>
        <taxon>Poales</taxon>
        <taxon>Poaceae</taxon>
        <taxon>PACMAD clade</taxon>
        <taxon>Arundinoideae</taxon>
        <taxon>Arundineae</taxon>
        <taxon>Arundo</taxon>
    </lineage>
</organism>